<dbReference type="Proteomes" id="UP001595791">
    <property type="component" value="Unassembled WGS sequence"/>
</dbReference>
<comment type="caution">
    <text evidence="2">The sequence shown here is derived from an EMBL/GenBank/DDBJ whole genome shotgun (WGS) entry which is preliminary data.</text>
</comment>
<dbReference type="Gene3D" id="3.10.450.50">
    <property type="match status" value="1"/>
</dbReference>
<dbReference type="InterPro" id="IPR032710">
    <property type="entry name" value="NTF2-like_dom_sf"/>
</dbReference>
<reference evidence="3" key="1">
    <citation type="journal article" date="2019" name="Int. J. Syst. Evol. Microbiol.">
        <title>The Global Catalogue of Microorganisms (GCM) 10K type strain sequencing project: providing services to taxonomists for standard genome sequencing and annotation.</title>
        <authorList>
            <consortium name="The Broad Institute Genomics Platform"/>
            <consortium name="The Broad Institute Genome Sequencing Center for Infectious Disease"/>
            <person name="Wu L."/>
            <person name="Ma J."/>
        </authorList>
    </citation>
    <scope>NUCLEOTIDE SEQUENCE [LARGE SCALE GENOMIC DNA]</scope>
    <source>
        <strain evidence="3">LMG 29894</strain>
    </source>
</reference>
<feature type="domain" description="SnoaL-like" evidence="1">
    <location>
        <begin position="9"/>
        <end position="110"/>
    </location>
</feature>
<evidence type="ECO:0000313" key="2">
    <source>
        <dbReference type="EMBL" id="MFC4160101.1"/>
    </source>
</evidence>
<evidence type="ECO:0000313" key="3">
    <source>
        <dbReference type="Proteomes" id="UP001595791"/>
    </source>
</evidence>
<evidence type="ECO:0000259" key="1">
    <source>
        <dbReference type="Pfam" id="PF12680"/>
    </source>
</evidence>
<dbReference type="InterPro" id="IPR037401">
    <property type="entry name" value="SnoaL-like"/>
</dbReference>
<name>A0ABV8MRZ2_9NEIS</name>
<dbReference type="EMBL" id="JBHSBU010000001">
    <property type="protein sequence ID" value="MFC4160101.1"/>
    <property type="molecule type" value="Genomic_DNA"/>
</dbReference>
<organism evidence="2 3">
    <name type="scientific">Chitinimonas lacunae</name>
    <dbReference type="NCBI Taxonomy" id="1963018"/>
    <lineage>
        <taxon>Bacteria</taxon>
        <taxon>Pseudomonadati</taxon>
        <taxon>Pseudomonadota</taxon>
        <taxon>Betaproteobacteria</taxon>
        <taxon>Neisseriales</taxon>
        <taxon>Chitinibacteraceae</taxon>
        <taxon>Chitinimonas</taxon>
    </lineage>
</organism>
<dbReference type="Pfam" id="PF12680">
    <property type="entry name" value="SnoaL_2"/>
    <property type="match status" value="1"/>
</dbReference>
<sequence>MATVEAELAQRFYSAFAARDWQAMLACYHPEVVFDDPAFGRLEGKRAGAMWRMLVEGASQLEVRHRLVSAADGRALVHWEARYPFSGSGRPVHNRIVAQLEYRDGLIVRHHDDFDLWAWSRMALGLPGVLLGWTPWMRQRIRAMALQKLERFIAKHPESG</sequence>
<accession>A0ABV8MRZ2</accession>
<proteinExistence type="predicted"/>
<keyword evidence="3" id="KW-1185">Reference proteome</keyword>
<dbReference type="SUPFAM" id="SSF54427">
    <property type="entry name" value="NTF2-like"/>
    <property type="match status" value="1"/>
</dbReference>
<gene>
    <name evidence="2" type="ORF">ACFOW7_12150</name>
</gene>
<dbReference type="RefSeq" id="WP_378164562.1">
    <property type="nucleotide sequence ID" value="NZ_JBHSBU010000001.1"/>
</dbReference>
<protein>
    <submittedName>
        <fullName evidence="2">Nuclear transport factor 2 family protein</fullName>
    </submittedName>
</protein>